<reference evidence="6 7" key="1">
    <citation type="submission" date="2014-02" db="EMBL/GenBank/DDBJ databases">
        <title>Draft Genome of Hylemonella gracilis isolated from the Niagara River.</title>
        <authorList>
            <person name="Pawlowski D.R."/>
            <person name="Koudelka G.B."/>
        </authorList>
    </citation>
    <scope>NUCLEOTIDE SEQUENCE [LARGE SCALE GENOMIC DNA]</scope>
    <source>
        <strain evidence="6 7">Niagara R</strain>
    </source>
</reference>
<keyword evidence="3" id="KW-0238">DNA-binding</keyword>
<protein>
    <submittedName>
        <fullName evidence="6">LysR family transcriptional regulator</fullName>
    </submittedName>
</protein>
<dbReference type="InterPro" id="IPR036390">
    <property type="entry name" value="WH_DNA-bd_sf"/>
</dbReference>
<evidence type="ECO:0000259" key="5">
    <source>
        <dbReference type="PROSITE" id="PS50931"/>
    </source>
</evidence>
<dbReference type="EMBL" id="JEMG01000001">
    <property type="protein sequence ID" value="EYC51590.1"/>
    <property type="molecule type" value="Genomic_DNA"/>
</dbReference>
<dbReference type="Pfam" id="PF03466">
    <property type="entry name" value="LysR_substrate"/>
    <property type="match status" value="1"/>
</dbReference>
<evidence type="ECO:0000256" key="3">
    <source>
        <dbReference type="ARBA" id="ARBA00023125"/>
    </source>
</evidence>
<dbReference type="GO" id="GO:0003677">
    <property type="term" value="F:DNA binding"/>
    <property type="evidence" value="ECO:0007669"/>
    <property type="project" value="UniProtKB-KW"/>
</dbReference>
<comment type="similarity">
    <text evidence="1">Belongs to the LysR transcriptional regulatory family.</text>
</comment>
<keyword evidence="4" id="KW-0804">Transcription</keyword>
<evidence type="ECO:0000313" key="7">
    <source>
        <dbReference type="Proteomes" id="UP000023268"/>
    </source>
</evidence>
<dbReference type="SUPFAM" id="SSF53850">
    <property type="entry name" value="Periplasmic binding protein-like II"/>
    <property type="match status" value="1"/>
</dbReference>
<evidence type="ECO:0000256" key="4">
    <source>
        <dbReference type="ARBA" id="ARBA00023163"/>
    </source>
</evidence>
<proteinExistence type="inferred from homology"/>
<gene>
    <name evidence="6" type="ORF">AZ34_11225</name>
</gene>
<accession>A0A016XI87</accession>
<sequence length="321" mass="34951">MDLDLLRTFASVVDTGGFGRAGMRVHRSQSTVSQQVRKLEELTGKQLLLRDRNGVMLTDDGELLLAYARRMLALHDEATSALGGQAPVRVLRVGVVEDFAGTAWMHTLADFVRQRPAVRLETVCDLSVHLQRQYARGQLDLIVAKDVLPPGVHSPIDLPGDCELVWSEPLRWFAARGYQPPAAHSASLPLVLFMPGCVYRQAAIQSLELGGRPWHAVLSTQSLHGLQAALRAGMGLSPLNTAAAHLHGGSHGAGSALGAELAPLDETRHGLPPLGHSRYLLRMTPLDTPAADDLRLLAQLVRQQVRHWHAQHTRTAMELAA</sequence>
<dbReference type="PANTHER" id="PTHR30579">
    <property type="entry name" value="TRANSCRIPTIONAL REGULATOR"/>
    <property type="match status" value="1"/>
</dbReference>
<dbReference type="PROSITE" id="PS50931">
    <property type="entry name" value="HTH_LYSR"/>
    <property type="match status" value="1"/>
</dbReference>
<dbReference type="STRING" id="1458275.AZ34_11225"/>
<organism evidence="6 7">
    <name type="scientific">Hylemonella gracilis str. Niagara R</name>
    <dbReference type="NCBI Taxonomy" id="1458275"/>
    <lineage>
        <taxon>Bacteria</taxon>
        <taxon>Pseudomonadati</taxon>
        <taxon>Pseudomonadota</taxon>
        <taxon>Betaproteobacteria</taxon>
        <taxon>Burkholderiales</taxon>
        <taxon>Comamonadaceae</taxon>
        <taxon>Hylemonella</taxon>
    </lineage>
</organism>
<comment type="caution">
    <text evidence="6">The sequence shown here is derived from an EMBL/GenBank/DDBJ whole genome shotgun (WGS) entry which is preliminary data.</text>
</comment>
<dbReference type="PANTHER" id="PTHR30579:SF7">
    <property type="entry name" value="HTH-TYPE TRANSCRIPTIONAL REGULATOR LRHA-RELATED"/>
    <property type="match status" value="1"/>
</dbReference>
<dbReference type="SUPFAM" id="SSF46785">
    <property type="entry name" value="Winged helix' DNA-binding domain"/>
    <property type="match status" value="1"/>
</dbReference>
<dbReference type="InterPro" id="IPR000847">
    <property type="entry name" value="LysR_HTH_N"/>
</dbReference>
<dbReference type="Gene3D" id="3.40.190.10">
    <property type="entry name" value="Periplasmic binding protein-like II"/>
    <property type="match status" value="2"/>
</dbReference>
<keyword evidence="2" id="KW-0805">Transcription regulation</keyword>
<evidence type="ECO:0000313" key="6">
    <source>
        <dbReference type="EMBL" id="EYC51590.1"/>
    </source>
</evidence>
<dbReference type="AlphaFoldDB" id="A0A016XI87"/>
<dbReference type="InterPro" id="IPR050176">
    <property type="entry name" value="LTTR"/>
</dbReference>
<feature type="domain" description="HTH lysR-type" evidence="5">
    <location>
        <begin position="1"/>
        <end position="58"/>
    </location>
</feature>
<dbReference type="Proteomes" id="UP000023268">
    <property type="component" value="Unassembled WGS sequence"/>
</dbReference>
<dbReference type="GO" id="GO:0003700">
    <property type="term" value="F:DNA-binding transcription factor activity"/>
    <property type="evidence" value="ECO:0007669"/>
    <property type="project" value="InterPro"/>
</dbReference>
<dbReference type="FunFam" id="1.10.10.10:FF:000001">
    <property type="entry name" value="LysR family transcriptional regulator"/>
    <property type="match status" value="1"/>
</dbReference>
<dbReference type="Gene3D" id="1.10.10.10">
    <property type="entry name" value="Winged helix-like DNA-binding domain superfamily/Winged helix DNA-binding domain"/>
    <property type="match status" value="1"/>
</dbReference>
<dbReference type="Pfam" id="PF00126">
    <property type="entry name" value="HTH_1"/>
    <property type="match status" value="1"/>
</dbReference>
<dbReference type="InterPro" id="IPR036388">
    <property type="entry name" value="WH-like_DNA-bd_sf"/>
</dbReference>
<name>A0A016XI87_9BURK</name>
<evidence type="ECO:0000256" key="1">
    <source>
        <dbReference type="ARBA" id="ARBA00009437"/>
    </source>
</evidence>
<evidence type="ECO:0000256" key="2">
    <source>
        <dbReference type="ARBA" id="ARBA00023015"/>
    </source>
</evidence>
<dbReference type="eggNOG" id="COG0583">
    <property type="taxonomic scope" value="Bacteria"/>
</dbReference>
<dbReference type="InterPro" id="IPR005119">
    <property type="entry name" value="LysR_subst-bd"/>
</dbReference>